<evidence type="ECO:0000313" key="5">
    <source>
        <dbReference type="Proteomes" id="UP000294937"/>
    </source>
</evidence>
<evidence type="ECO:0000259" key="3">
    <source>
        <dbReference type="Pfam" id="PF08338"/>
    </source>
</evidence>
<feature type="domain" description="NAD-dependent epimerase/dehydratase" evidence="2">
    <location>
        <begin position="8"/>
        <end position="222"/>
    </location>
</feature>
<evidence type="ECO:0008006" key="6">
    <source>
        <dbReference type="Google" id="ProtNLM"/>
    </source>
</evidence>
<dbReference type="Gene3D" id="3.40.50.720">
    <property type="entry name" value="NAD(P)-binding Rossmann-like Domain"/>
    <property type="match status" value="1"/>
</dbReference>
<dbReference type="PANTHER" id="PTHR11092:SF0">
    <property type="entry name" value="EPIMERASE FAMILY PROTEIN SDR39U1"/>
    <property type="match status" value="1"/>
</dbReference>
<dbReference type="InterPro" id="IPR036291">
    <property type="entry name" value="NAD(P)-bd_dom_sf"/>
</dbReference>
<protein>
    <recommendedName>
        <fullName evidence="6">TIGR01777 family protein</fullName>
    </recommendedName>
</protein>
<dbReference type="InterPro" id="IPR010099">
    <property type="entry name" value="SDR39U1"/>
</dbReference>
<dbReference type="SUPFAM" id="SSF51735">
    <property type="entry name" value="NAD(P)-binding Rossmann-fold domains"/>
    <property type="match status" value="1"/>
</dbReference>
<proteinExistence type="inferred from homology"/>
<dbReference type="OrthoDB" id="9801773at2"/>
<evidence type="ECO:0000313" key="4">
    <source>
        <dbReference type="EMBL" id="TCS96611.1"/>
    </source>
</evidence>
<keyword evidence="5" id="KW-1185">Reference proteome</keyword>
<dbReference type="AlphaFoldDB" id="A0A4R3L979"/>
<dbReference type="EMBL" id="SMAG01000001">
    <property type="protein sequence ID" value="TCS96611.1"/>
    <property type="molecule type" value="Genomic_DNA"/>
</dbReference>
<comment type="caution">
    <text evidence="4">The sequence shown here is derived from an EMBL/GenBank/DDBJ whole genome shotgun (WGS) entry which is preliminary data.</text>
</comment>
<dbReference type="Pfam" id="PF08338">
    <property type="entry name" value="DUF1731"/>
    <property type="match status" value="1"/>
</dbReference>
<dbReference type="InterPro" id="IPR001509">
    <property type="entry name" value="Epimerase_deHydtase"/>
</dbReference>
<dbReference type="InterPro" id="IPR013549">
    <property type="entry name" value="DUF1731"/>
</dbReference>
<dbReference type="CDD" id="cd05242">
    <property type="entry name" value="SDR_a8"/>
    <property type="match status" value="1"/>
</dbReference>
<dbReference type="Proteomes" id="UP000294937">
    <property type="component" value="Unassembled WGS sequence"/>
</dbReference>
<organism evidence="4 5">
    <name type="scientific">Hazenella coriacea</name>
    <dbReference type="NCBI Taxonomy" id="1179467"/>
    <lineage>
        <taxon>Bacteria</taxon>
        <taxon>Bacillati</taxon>
        <taxon>Bacillota</taxon>
        <taxon>Bacilli</taxon>
        <taxon>Bacillales</taxon>
        <taxon>Thermoactinomycetaceae</taxon>
        <taxon>Hazenella</taxon>
    </lineage>
</organism>
<comment type="similarity">
    <text evidence="1">Belongs to the NAD(P)-dependent epimerase/dehydratase family. SDR39U1 subfamily.</text>
</comment>
<accession>A0A4R3L979</accession>
<dbReference type="NCBIfam" id="TIGR01777">
    <property type="entry name" value="yfcH"/>
    <property type="match status" value="1"/>
</dbReference>
<feature type="domain" description="DUF1731" evidence="3">
    <location>
        <begin position="250"/>
        <end position="300"/>
    </location>
</feature>
<evidence type="ECO:0000259" key="2">
    <source>
        <dbReference type="Pfam" id="PF01370"/>
    </source>
</evidence>
<gene>
    <name evidence="4" type="ORF">EDD58_101247</name>
</gene>
<name>A0A4R3L979_9BACL</name>
<sequence length="301" mass="33105">MSRKMVLPGGSGFLGQALAKDLESQGYEVIVLTRGTQKTEGNIRFVQWDSSTLGEWVYEIDGAEGIVNFTGRSVNCLYTAKNRADIIHSRVDSVRILHEAIKQCDSPPKVFVQAGSLAIFGDTREECDENAPHGEGFSVEVCQRWEKAFFAENLPETRQVVLRIGFVLGRNGGALEPLQKLARFGLGGTIGSGQQYISWLHIDDLNKMIHYVIENDCEGVYNATGPNPVTNQTFMETLRKVMGKGWAPPAPAPLVRLGAVTVMRADPGLALTGRNCIPKRLLDEGFQFAYTDLGDTLKELV</sequence>
<reference evidence="4 5" key="1">
    <citation type="submission" date="2019-03" db="EMBL/GenBank/DDBJ databases">
        <title>Genomic Encyclopedia of Type Strains, Phase IV (KMG-IV): sequencing the most valuable type-strain genomes for metagenomic binning, comparative biology and taxonomic classification.</title>
        <authorList>
            <person name="Goeker M."/>
        </authorList>
    </citation>
    <scope>NUCLEOTIDE SEQUENCE [LARGE SCALE GENOMIC DNA]</scope>
    <source>
        <strain evidence="4 5">DSM 45707</strain>
    </source>
</reference>
<dbReference type="Pfam" id="PF01370">
    <property type="entry name" value="Epimerase"/>
    <property type="match status" value="1"/>
</dbReference>
<dbReference type="PANTHER" id="PTHR11092">
    <property type="entry name" value="SUGAR NUCLEOTIDE EPIMERASE RELATED"/>
    <property type="match status" value="1"/>
</dbReference>
<dbReference type="RefSeq" id="WP_131923012.1">
    <property type="nucleotide sequence ID" value="NZ_SMAG01000001.1"/>
</dbReference>
<evidence type="ECO:0000256" key="1">
    <source>
        <dbReference type="ARBA" id="ARBA00009353"/>
    </source>
</evidence>